<comment type="subcellular location">
    <subcellularLocation>
        <location evidence="1">Mitochondrion outer membrane</location>
    </subcellularLocation>
</comment>
<sequence>MPAISHLHKWALGLGAVSGAIFYYYNSHDSTDSWRVHNSWTTNYTPSVKWDHNWDRRDPKSLVKPIQINSENDENKYNEKYEAKKAKAVRHILLIRHGQYHMDGKTDAEKVLTELGRKQAEATGKRLAELNLPYSLIVRSTMTRALETSKIIEKNLIDVPVEDDGMLMEGAPIPPEPPIGQWRSEKHGTIAMFQFFQDGPRIEAAFRKYFHRADSSQEHDSYTILVCHANVIRYFVCRALQFPPEAWLRISLKHGSITWLCILPSGRVTLFCLGDTGHMLPQNVTSS</sequence>
<evidence type="ECO:0000256" key="11">
    <source>
        <dbReference type="ARBA" id="ARBA00040722"/>
    </source>
</evidence>
<organism evidence="16">
    <name type="scientific">Camponotus floridanus</name>
    <name type="common">Florida carpenter ant</name>
    <dbReference type="NCBI Taxonomy" id="104421"/>
    <lineage>
        <taxon>Eukaryota</taxon>
        <taxon>Metazoa</taxon>
        <taxon>Ecdysozoa</taxon>
        <taxon>Arthropoda</taxon>
        <taxon>Hexapoda</taxon>
        <taxon>Insecta</taxon>
        <taxon>Pterygota</taxon>
        <taxon>Neoptera</taxon>
        <taxon>Endopterygota</taxon>
        <taxon>Hymenoptera</taxon>
        <taxon>Apocrita</taxon>
        <taxon>Aculeata</taxon>
        <taxon>Formicoidea</taxon>
        <taxon>Formicidae</taxon>
        <taxon>Formicinae</taxon>
        <taxon>Camponotus</taxon>
    </lineage>
</organism>
<dbReference type="AlphaFoldDB" id="E2AE74"/>
<dbReference type="GO" id="GO:0005741">
    <property type="term" value="C:mitochondrial outer membrane"/>
    <property type="evidence" value="ECO:0007669"/>
    <property type="project" value="UniProtKB-SubCell"/>
</dbReference>
<dbReference type="CDD" id="cd07067">
    <property type="entry name" value="HP_PGM_like"/>
    <property type="match status" value="1"/>
</dbReference>
<evidence type="ECO:0000256" key="13">
    <source>
        <dbReference type="ARBA" id="ARBA00047761"/>
    </source>
</evidence>
<reference evidence="15 16" key="1">
    <citation type="journal article" date="2010" name="Science">
        <title>Genomic comparison of the ants Camponotus floridanus and Harpegnathos saltator.</title>
        <authorList>
            <person name="Bonasio R."/>
            <person name="Zhang G."/>
            <person name="Ye C."/>
            <person name="Mutti N.S."/>
            <person name="Fang X."/>
            <person name="Qin N."/>
            <person name="Donahue G."/>
            <person name="Yang P."/>
            <person name="Li Q."/>
            <person name="Li C."/>
            <person name="Zhang P."/>
            <person name="Huang Z."/>
            <person name="Berger S.L."/>
            <person name="Reinberg D."/>
            <person name="Wang J."/>
            <person name="Liebig J."/>
        </authorList>
    </citation>
    <scope>NUCLEOTIDE SEQUENCE [LARGE SCALE GENOMIC DNA]</scope>
    <source>
        <strain evidence="16">C129</strain>
    </source>
</reference>
<name>E2AE74_CAMFO</name>
<dbReference type="FunFam" id="3.40.50.1240:FF:000009">
    <property type="entry name" value="serine/threonine-protein phosphatase PGAM5, mitochondrial isoform X1"/>
    <property type="match status" value="1"/>
</dbReference>
<dbReference type="PANTHER" id="PTHR20935">
    <property type="entry name" value="PHOSPHOGLYCERATE MUTASE-RELATED"/>
    <property type="match status" value="1"/>
</dbReference>
<evidence type="ECO:0000256" key="5">
    <source>
        <dbReference type="ARBA" id="ARBA00022801"/>
    </source>
</evidence>
<evidence type="ECO:0000313" key="15">
    <source>
        <dbReference type="EMBL" id="EFN68307.1"/>
    </source>
</evidence>
<dbReference type="InParanoid" id="E2AE74"/>
<dbReference type="Pfam" id="PF00300">
    <property type="entry name" value="His_Phos_1"/>
    <property type="match status" value="1"/>
</dbReference>
<dbReference type="SUPFAM" id="SSF53254">
    <property type="entry name" value="Phosphoglycerate mutase-like"/>
    <property type="match status" value="1"/>
</dbReference>
<evidence type="ECO:0000256" key="10">
    <source>
        <dbReference type="ARBA" id="ARBA00039765"/>
    </source>
</evidence>
<evidence type="ECO:0000256" key="4">
    <source>
        <dbReference type="ARBA" id="ARBA00022787"/>
    </source>
</evidence>
<dbReference type="FunCoup" id="E2AE74">
    <property type="interactions" value="916"/>
</dbReference>
<evidence type="ECO:0000256" key="9">
    <source>
        <dbReference type="ARBA" id="ARBA00038605"/>
    </source>
</evidence>
<dbReference type="Gene3D" id="3.40.50.1240">
    <property type="entry name" value="Phosphoglycerate mutase-like"/>
    <property type="match status" value="1"/>
</dbReference>
<evidence type="ECO:0000256" key="8">
    <source>
        <dbReference type="ARBA" id="ARBA00037234"/>
    </source>
</evidence>
<dbReference type="InterPro" id="IPR051021">
    <property type="entry name" value="Mito_Ser/Thr_phosphatase"/>
</dbReference>
<dbReference type="EMBL" id="GL438827">
    <property type="protein sequence ID" value="EFN68307.1"/>
    <property type="molecule type" value="Genomic_DNA"/>
</dbReference>
<evidence type="ECO:0000256" key="7">
    <source>
        <dbReference type="ARBA" id="ARBA00023136"/>
    </source>
</evidence>
<dbReference type="KEGG" id="cfo:105251426"/>
<evidence type="ECO:0000256" key="3">
    <source>
        <dbReference type="ARBA" id="ARBA00013081"/>
    </source>
</evidence>
<keyword evidence="7" id="KW-0472">Membrane</keyword>
<comment type="catalytic activity">
    <reaction evidence="14">
        <text>O-phospho-L-threonyl-[protein] + H2O = L-threonyl-[protein] + phosphate</text>
        <dbReference type="Rhea" id="RHEA:47004"/>
        <dbReference type="Rhea" id="RHEA-COMP:11060"/>
        <dbReference type="Rhea" id="RHEA-COMP:11605"/>
        <dbReference type="ChEBI" id="CHEBI:15377"/>
        <dbReference type="ChEBI" id="CHEBI:30013"/>
        <dbReference type="ChEBI" id="CHEBI:43474"/>
        <dbReference type="ChEBI" id="CHEBI:61977"/>
        <dbReference type="EC" id="3.1.3.16"/>
    </reaction>
</comment>
<evidence type="ECO:0000256" key="14">
    <source>
        <dbReference type="ARBA" id="ARBA00048336"/>
    </source>
</evidence>
<comment type="catalytic activity">
    <reaction evidence="13">
        <text>O-phospho-L-seryl-[protein] + H2O = L-seryl-[protein] + phosphate</text>
        <dbReference type="Rhea" id="RHEA:20629"/>
        <dbReference type="Rhea" id="RHEA-COMP:9863"/>
        <dbReference type="Rhea" id="RHEA-COMP:11604"/>
        <dbReference type="ChEBI" id="CHEBI:15377"/>
        <dbReference type="ChEBI" id="CHEBI:29999"/>
        <dbReference type="ChEBI" id="CHEBI:43474"/>
        <dbReference type="ChEBI" id="CHEBI:83421"/>
        <dbReference type="EC" id="3.1.3.16"/>
    </reaction>
</comment>
<keyword evidence="4" id="KW-1000">Mitochondrion outer membrane</keyword>
<evidence type="ECO:0000313" key="16">
    <source>
        <dbReference type="Proteomes" id="UP000000311"/>
    </source>
</evidence>
<evidence type="ECO:0000256" key="2">
    <source>
        <dbReference type="ARBA" id="ARBA00006717"/>
    </source>
</evidence>
<dbReference type="SMART" id="SM00855">
    <property type="entry name" value="PGAM"/>
    <property type="match status" value="1"/>
</dbReference>
<dbReference type="OMA" id="QLPLFAW"/>
<dbReference type="GO" id="GO:0004722">
    <property type="term" value="F:protein serine/threonine phosphatase activity"/>
    <property type="evidence" value="ECO:0007669"/>
    <property type="project" value="UniProtKB-EC"/>
</dbReference>
<comment type="similarity">
    <text evidence="2">Belongs to the phosphoglycerate mutase family. BPG-dependent PGAM subfamily.</text>
</comment>
<dbReference type="EC" id="3.1.3.16" evidence="3"/>
<gene>
    <name evidence="15" type="ORF">EAG_13218</name>
</gene>
<evidence type="ECO:0000256" key="6">
    <source>
        <dbReference type="ARBA" id="ARBA00023128"/>
    </source>
</evidence>
<dbReference type="STRING" id="104421.E2AE74"/>
<dbReference type="OrthoDB" id="2118094at2759"/>
<accession>E2AE74</accession>
<proteinExistence type="inferred from homology"/>
<dbReference type="InterPro" id="IPR013078">
    <property type="entry name" value="His_Pase_superF_clade-1"/>
</dbReference>
<dbReference type="Proteomes" id="UP000000311">
    <property type="component" value="Unassembled WGS sequence"/>
</dbReference>
<keyword evidence="16" id="KW-1185">Reference proteome</keyword>
<dbReference type="InterPro" id="IPR029033">
    <property type="entry name" value="His_PPase_superfam"/>
</dbReference>
<protein>
    <recommendedName>
        <fullName evidence="10">Serine/threonine-protein phosphatase PGAM5, mitochondrial</fullName>
        <ecNumber evidence="3">3.1.3.16</ecNumber>
    </recommendedName>
    <alternativeName>
        <fullName evidence="12">Phosphoglycerate mutase family member 5 homolog</fullName>
    </alternativeName>
    <alternativeName>
        <fullName evidence="11">Serine/threonine-protein phosphatase Pgam5, mitochondrial</fullName>
    </alternativeName>
</protein>
<keyword evidence="5" id="KW-0378">Hydrolase</keyword>
<evidence type="ECO:0000256" key="1">
    <source>
        <dbReference type="ARBA" id="ARBA00004294"/>
    </source>
</evidence>
<evidence type="ECO:0000256" key="12">
    <source>
        <dbReference type="ARBA" id="ARBA00042520"/>
    </source>
</evidence>
<comment type="function">
    <text evidence="8">Displays phosphatase activity for serine/threonine residues, and dephosphorylates and activates Pk92B kinase. Has apparently no phosphoglycerate mutase activity.</text>
</comment>
<comment type="subunit">
    <text evidence="9">Interacts with Pk92B/ASK1.</text>
</comment>
<dbReference type="PANTHER" id="PTHR20935:SF0">
    <property type="entry name" value="SERINE_THREONINE-PROTEIN PHOSPHATASE PGAM5, MITOCHONDRIAL"/>
    <property type="match status" value="1"/>
</dbReference>
<keyword evidence="6" id="KW-0496">Mitochondrion</keyword>
<dbReference type="GO" id="GO:0090141">
    <property type="term" value="P:positive regulation of mitochondrial fission"/>
    <property type="evidence" value="ECO:0007669"/>
    <property type="project" value="TreeGrafter"/>
</dbReference>